<keyword evidence="2" id="KW-1133">Transmembrane helix</keyword>
<accession>A0ABU5ZEM8</accession>
<feature type="domain" description="VTT" evidence="3">
    <location>
        <begin position="10"/>
        <end position="136"/>
    </location>
</feature>
<keyword evidence="5" id="KW-1185">Reference proteome</keyword>
<gene>
    <name evidence="4" type="ORF">VF724_00505</name>
</gene>
<comment type="caution">
    <text evidence="4">The sequence shown here is derived from an EMBL/GenBank/DDBJ whole genome shotgun (WGS) entry which is preliminary data.</text>
</comment>
<protein>
    <submittedName>
        <fullName evidence="4">DedA family protein</fullName>
    </submittedName>
</protein>
<sequence length="229" mass="26374">MMLGMIGLPVPDELLMTFAGYLIFKGKLVYWITLIVACLGSISGVSFSFFLGHKWGLPLLEKHGRKIHMTPERLEKSEIWFKRFGKFAVTFSYFIPGVRHFTAISAGISRWKYRIFLLYAVPGGIAWAFTFITLGYYLGENWRVFTETFHRYMLYTVLGLVIGLGIWLAIRRKRNPKQMKAETPTPIGSRSRSFVSYEFIDEMQKHPDSAAFIDELNSEPQDQGPAPRR</sequence>
<reference evidence="4" key="1">
    <citation type="submission" date="2023-12" db="EMBL/GenBank/DDBJ databases">
        <title>Fervidustalea candida gen. nov., sp. nov., a novel member of the family Paenibacillaceae isolated from a geothermal area.</title>
        <authorList>
            <person name="Li W.-J."/>
            <person name="Jiao J.-Y."/>
            <person name="Chen Y."/>
        </authorList>
    </citation>
    <scope>NUCLEOTIDE SEQUENCE</scope>
    <source>
        <strain evidence="4">SYSU GA230002</strain>
    </source>
</reference>
<proteinExistence type="inferred from homology"/>
<feature type="transmembrane region" description="Helical" evidence="2">
    <location>
        <begin position="28"/>
        <end position="52"/>
    </location>
</feature>
<evidence type="ECO:0000256" key="1">
    <source>
        <dbReference type="ARBA" id="ARBA00010792"/>
    </source>
</evidence>
<comment type="similarity">
    <text evidence="1">Belongs to the DedA family.</text>
</comment>
<organism evidence="4 5">
    <name type="scientific">Ferviditalea candida</name>
    <dbReference type="NCBI Taxonomy" id="3108399"/>
    <lineage>
        <taxon>Bacteria</taxon>
        <taxon>Bacillati</taxon>
        <taxon>Bacillota</taxon>
        <taxon>Bacilli</taxon>
        <taxon>Bacillales</taxon>
        <taxon>Paenibacillaceae</taxon>
        <taxon>Ferviditalea</taxon>
    </lineage>
</organism>
<dbReference type="PANTHER" id="PTHR42709">
    <property type="entry name" value="ALKALINE PHOSPHATASE LIKE PROTEIN"/>
    <property type="match status" value="1"/>
</dbReference>
<keyword evidence="2" id="KW-0812">Transmembrane</keyword>
<name>A0ABU5ZEM8_9BACL</name>
<evidence type="ECO:0000256" key="2">
    <source>
        <dbReference type="SAM" id="Phobius"/>
    </source>
</evidence>
<dbReference type="PANTHER" id="PTHR42709:SF9">
    <property type="entry name" value="ALKALINE PHOSPHATASE LIKE PROTEIN"/>
    <property type="match status" value="1"/>
</dbReference>
<feature type="transmembrane region" description="Helical" evidence="2">
    <location>
        <begin position="116"/>
        <end position="137"/>
    </location>
</feature>
<dbReference type="InterPro" id="IPR032816">
    <property type="entry name" value="VTT_dom"/>
</dbReference>
<feature type="transmembrane region" description="Helical" evidence="2">
    <location>
        <begin position="149"/>
        <end position="170"/>
    </location>
</feature>
<dbReference type="Proteomes" id="UP001310386">
    <property type="component" value="Unassembled WGS sequence"/>
</dbReference>
<dbReference type="InterPro" id="IPR051311">
    <property type="entry name" value="DedA_domain"/>
</dbReference>
<evidence type="ECO:0000313" key="4">
    <source>
        <dbReference type="EMBL" id="MEB3100141.1"/>
    </source>
</evidence>
<dbReference type="EMBL" id="JAYJLD010000001">
    <property type="protein sequence ID" value="MEB3100141.1"/>
    <property type="molecule type" value="Genomic_DNA"/>
</dbReference>
<keyword evidence="2" id="KW-0472">Membrane</keyword>
<evidence type="ECO:0000313" key="5">
    <source>
        <dbReference type="Proteomes" id="UP001310386"/>
    </source>
</evidence>
<dbReference type="Pfam" id="PF09335">
    <property type="entry name" value="VTT_dom"/>
    <property type="match status" value="1"/>
</dbReference>
<evidence type="ECO:0000259" key="3">
    <source>
        <dbReference type="Pfam" id="PF09335"/>
    </source>
</evidence>
<dbReference type="RefSeq" id="WP_371752254.1">
    <property type="nucleotide sequence ID" value="NZ_JAYJLD010000001.1"/>
</dbReference>